<dbReference type="Pfam" id="PF00931">
    <property type="entry name" value="NB-ARC"/>
    <property type="match status" value="1"/>
</dbReference>
<keyword evidence="3" id="KW-1185">Reference proteome</keyword>
<dbReference type="PANTHER" id="PTHR19338:SF60">
    <property type="entry name" value="NB-ARC DOMAIN-CONTAINING PROTEIN"/>
    <property type="match status" value="1"/>
</dbReference>
<dbReference type="OrthoDB" id="3027644at2759"/>
<dbReference type="Gene3D" id="3.40.50.300">
    <property type="entry name" value="P-loop containing nucleotide triphosphate hydrolases"/>
    <property type="match status" value="1"/>
</dbReference>
<feature type="non-terminal residue" evidence="2">
    <location>
        <position position="1"/>
    </location>
</feature>
<reference evidence="2" key="1">
    <citation type="submission" date="2020-07" db="EMBL/GenBank/DDBJ databases">
        <title>Ethylene signaling mediates host invasion by parasitic plants.</title>
        <authorList>
            <person name="Yoshida S."/>
        </authorList>
    </citation>
    <scope>NUCLEOTIDE SEQUENCE</scope>
    <source>
        <strain evidence="2">Okayama</strain>
    </source>
</reference>
<evidence type="ECO:0000259" key="1">
    <source>
        <dbReference type="Pfam" id="PF00931"/>
    </source>
</evidence>
<dbReference type="Proteomes" id="UP000653305">
    <property type="component" value="Unassembled WGS sequence"/>
</dbReference>
<dbReference type="SUPFAM" id="SSF52540">
    <property type="entry name" value="P-loop containing nucleoside triphosphate hydrolases"/>
    <property type="match status" value="1"/>
</dbReference>
<dbReference type="GO" id="GO:0043531">
    <property type="term" value="F:ADP binding"/>
    <property type="evidence" value="ECO:0007669"/>
    <property type="project" value="InterPro"/>
</dbReference>
<dbReference type="EMBL" id="BMAC01000183">
    <property type="protein sequence ID" value="GFP89223.1"/>
    <property type="molecule type" value="Genomic_DNA"/>
</dbReference>
<dbReference type="InterPro" id="IPR002182">
    <property type="entry name" value="NB-ARC"/>
</dbReference>
<evidence type="ECO:0000313" key="2">
    <source>
        <dbReference type="EMBL" id="GFP89223.1"/>
    </source>
</evidence>
<name>A0A830BZG7_9LAMI</name>
<evidence type="ECO:0000313" key="3">
    <source>
        <dbReference type="Proteomes" id="UP000653305"/>
    </source>
</evidence>
<proteinExistence type="predicted"/>
<comment type="caution">
    <text evidence="2">The sequence shown here is derived from an EMBL/GenBank/DDBJ whole genome shotgun (WGS) entry which is preliminary data.</text>
</comment>
<accession>A0A830BZG7</accession>
<dbReference type="PANTHER" id="PTHR19338">
    <property type="entry name" value="TRANSLOCASE OF INNER MITOCHONDRIAL MEMBRANE 13 HOMOLOG"/>
    <property type="match status" value="1"/>
</dbReference>
<dbReference type="AlphaFoldDB" id="A0A830BZG7"/>
<dbReference type="InterPro" id="IPR027417">
    <property type="entry name" value="P-loop_NTPase"/>
</dbReference>
<feature type="domain" description="NB-ARC" evidence="1">
    <location>
        <begin position="16"/>
        <end position="90"/>
    </location>
</feature>
<organism evidence="2 3">
    <name type="scientific">Phtheirospermum japonicum</name>
    <dbReference type="NCBI Taxonomy" id="374723"/>
    <lineage>
        <taxon>Eukaryota</taxon>
        <taxon>Viridiplantae</taxon>
        <taxon>Streptophyta</taxon>
        <taxon>Embryophyta</taxon>
        <taxon>Tracheophyta</taxon>
        <taxon>Spermatophyta</taxon>
        <taxon>Magnoliopsida</taxon>
        <taxon>eudicotyledons</taxon>
        <taxon>Gunneridae</taxon>
        <taxon>Pentapetalae</taxon>
        <taxon>asterids</taxon>
        <taxon>lamiids</taxon>
        <taxon>Lamiales</taxon>
        <taxon>Orobanchaceae</taxon>
        <taxon>Orobanchaceae incertae sedis</taxon>
        <taxon>Phtheirospermum</taxon>
    </lineage>
</organism>
<protein>
    <submittedName>
        <fullName evidence="2">Disease resistance protein rpp13</fullName>
    </submittedName>
</protein>
<gene>
    <name evidence="2" type="ORF">PHJA_001066000</name>
</gene>
<sequence length="96" mass="10508">RSHSSAGQDTAVGLEDVLVEVIDKLTGHQSNLQNILIVGMGGFGKTTLAINIYINPVIVQHFDFRGWATISLEYNSKEILLEVLLCLKNNRGAEKA</sequence>